<dbReference type="InterPro" id="IPR022606">
    <property type="entry name" value="DUF2914"/>
</dbReference>
<dbReference type="STRING" id="1798496.A3C94_01390"/>
<keyword evidence="1" id="KW-1133">Transmembrane helix</keyword>
<accession>A0A1F6DU80</accession>
<keyword evidence="1" id="KW-0812">Transmembrane</keyword>
<feature type="transmembrane region" description="Helical" evidence="1">
    <location>
        <begin position="151"/>
        <end position="174"/>
    </location>
</feature>
<feature type="transmembrane region" description="Helical" evidence="1">
    <location>
        <begin position="96"/>
        <end position="115"/>
    </location>
</feature>
<dbReference type="EMBL" id="MFLJ01000004">
    <property type="protein sequence ID" value="OGG65009.1"/>
    <property type="molecule type" value="Genomic_DNA"/>
</dbReference>
<organism evidence="3 4">
    <name type="scientific">Candidatus Kaiserbacteria bacterium RIFCSPHIGHO2_02_FULL_55_17</name>
    <dbReference type="NCBI Taxonomy" id="1798496"/>
    <lineage>
        <taxon>Bacteria</taxon>
        <taxon>Candidatus Kaiseribacteriota</taxon>
    </lineage>
</organism>
<feature type="transmembrane region" description="Helical" evidence="1">
    <location>
        <begin position="186"/>
        <end position="206"/>
    </location>
</feature>
<protein>
    <recommendedName>
        <fullName evidence="2">DUF2914 domain-containing protein</fullName>
    </recommendedName>
</protein>
<comment type="caution">
    <text evidence="3">The sequence shown here is derived from an EMBL/GenBank/DDBJ whole genome shotgun (WGS) entry which is preliminary data.</text>
</comment>
<feature type="transmembrane region" description="Helical" evidence="1">
    <location>
        <begin position="30"/>
        <end position="47"/>
    </location>
</feature>
<evidence type="ECO:0000256" key="1">
    <source>
        <dbReference type="SAM" id="Phobius"/>
    </source>
</evidence>
<keyword evidence="1" id="KW-0472">Membrane</keyword>
<name>A0A1F6DU80_9BACT</name>
<gene>
    <name evidence="3" type="ORF">A3C94_01390</name>
</gene>
<sequence length="353" mass="39659">MQTYERHLSALAMVAGFIADGFFFERVDLWQTQVVFITYTAVCFVSIPLMHWFESRARLGADRPRWRVLLPLATQFALGGFWSGFVIFYGRSADLGVSWPFLLMLLLILLGSEYFHRYHARLVFTSILFFFALYSYAIFAVPIYAGTIGTQTFLLSGVAAVGVFAVFTILLRVLARERFLIDISRIRLGAFAVLVLMNVSYFTHILPPLPLSAPATGIYHLVWRVPGEYLAESEAQSWQVRYLGLPPTLHLEQGGSLSAYSSVFAPTKLTATIVHRWQWYDPIQKAWITKAAVAYPIAGGRDGGYRGYSSMPITEAGEWRVNIETADGRRIARLPFTVYITAASPPVTVITLD</sequence>
<feature type="transmembrane region" description="Helical" evidence="1">
    <location>
        <begin position="122"/>
        <end position="145"/>
    </location>
</feature>
<feature type="transmembrane region" description="Helical" evidence="1">
    <location>
        <begin position="7"/>
        <end position="24"/>
    </location>
</feature>
<dbReference type="Proteomes" id="UP000177232">
    <property type="component" value="Unassembled WGS sequence"/>
</dbReference>
<dbReference type="AlphaFoldDB" id="A0A1F6DU80"/>
<feature type="transmembrane region" description="Helical" evidence="1">
    <location>
        <begin position="68"/>
        <end position="90"/>
    </location>
</feature>
<feature type="domain" description="DUF2914" evidence="2">
    <location>
        <begin position="272"/>
        <end position="338"/>
    </location>
</feature>
<proteinExistence type="predicted"/>
<evidence type="ECO:0000313" key="3">
    <source>
        <dbReference type="EMBL" id="OGG65009.1"/>
    </source>
</evidence>
<dbReference type="Pfam" id="PF11141">
    <property type="entry name" value="DUF2914"/>
    <property type="match status" value="1"/>
</dbReference>
<evidence type="ECO:0000259" key="2">
    <source>
        <dbReference type="Pfam" id="PF11141"/>
    </source>
</evidence>
<evidence type="ECO:0000313" key="4">
    <source>
        <dbReference type="Proteomes" id="UP000177232"/>
    </source>
</evidence>
<reference evidence="3 4" key="1">
    <citation type="journal article" date="2016" name="Nat. Commun.">
        <title>Thousands of microbial genomes shed light on interconnected biogeochemical processes in an aquifer system.</title>
        <authorList>
            <person name="Anantharaman K."/>
            <person name="Brown C.T."/>
            <person name="Hug L.A."/>
            <person name="Sharon I."/>
            <person name="Castelle C.J."/>
            <person name="Probst A.J."/>
            <person name="Thomas B.C."/>
            <person name="Singh A."/>
            <person name="Wilkins M.J."/>
            <person name="Karaoz U."/>
            <person name="Brodie E.L."/>
            <person name="Williams K.H."/>
            <person name="Hubbard S.S."/>
            <person name="Banfield J.F."/>
        </authorList>
    </citation>
    <scope>NUCLEOTIDE SEQUENCE [LARGE SCALE GENOMIC DNA]</scope>
</reference>